<reference evidence="1" key="1">
    <citation type="journal article" date="2015" name="Nature">
        <title>Complex archaea that bridge the gap between prokaryotes and eukaryotes.</title>
        <authorList>
            <person name="Spang A."/>
            <person name="Saw J.H."/>
            <person name="Jorgensen S.L."/>
            <person name="Zaremba-Niedzwiedzka K."/>
            <person name="Martijn J."/>
            <person name="Lind A.E."/>
            <person name="van Eijk R."/>
            <person name="Schleper C."/>
            <person name="Guy L."/>
            <person name="Ettema T.J."/>
        </authorList>
    </citation>
    <scope>NUCLEOTIDE SEQUENCE</scope>
</reference>
<dbReference type="EMBL" id="LAZR01011866">
    <property type="protein sequence ID" value="KKM56626.1"/>
    <property type="molecule type" value="Genomic_DNA"/>
</dbReference>
<organism evidence="1">
    <name type="scientific">marine sediment metagenome</name>
    <dbReference type="NCBI Taxonomy" id="412755"/>
    <lineage>
        <taxon>unclassified sequences</taxon>
        <taxon>metagenomes</taxon>
        <taxon>ecological metagenomes</taxon>
    </lineage>
</organism>
<protein>
    <submittedName>
        <fullName evidence="1">Uncharacterized protein</fullName>
    </submittedName>
</protein>
<gene>
    <name evidence="1" type="ORF">LCGC14_1551460</name>
</gene>
<sequence>MIADKLLVHGVPHAQRALAVPGATRLHQRQFAARVDRRFEVERQLRRCGHFWWVRRRQPRVRQAVPVNTEHGRGHLVERHREAAVVEVDVGLARLRRERHSGGGAGVALQTERVVRVLLDQLEGAVALLTEAAPIRHPLACPHVQHQWLVGKHVERRDVVGEQARAAKREAHGVQQAGRDGIREQHVLDRLLPVEKVAAVVEYHDAVLAELGGVRQVRQPAFHPTCLRVRVAAAVADLVHHVDDVGPGHASVSNHLSQIVLELAQQ</sequence>
<accession>A0A0F9LQY2</accession>
<name>A0A0F9LQY2_9ZZZZ</name>
<proteinExistence type="predicted"/>
<comment type="caution">
    <text evidence="1">The sequence shown here is derived from an EMBL/GenBank/DDBJ whole genome shotgun (WGS) entry which is preliminary data.</text>
</comment>
<evidence type="ECO:0000313" key="1">
    <source>
        <dbReference type="EMBL" id="KKM56626.1"/>
    </source>
</evidence>
<dbReference type="AlphaFoldDB" id="A0A0F9LQY2"/>